<dbReference type="PANTHER" id="PTHR22914">
    <property type="entry name" value="CHITIN SYNTHASE"/>
    <property type="match status" value="1"/>
</dbReference>
<keyword evidence="5" id="KW-0677">Repeat</keyword>
<feature type="transmembrane region" description="Helical" evidence="10">
    <location>
        <begin position="1081"/>
        <end position="1098"/>
    </location>
</feature>
<evidence type="ECO:0000256" key="5">
    <source>
        <dbReference type="ARBA" id="ARBA00022737"/>
    </source>
</evidence>
<dbReference type="SUPFAM" id="SSF53448">
    <property type="entry name" value="Nucleotide-diphospho-sugar transferases"/>
    <property type="match status" value="1"/>
</dbReference>
<evidence type="ECO:0000256" key="6">
    <source>
        <dbReference type="ARBA" id="ARBA00022989"/>
    </source>
</evidence>
<dbReference type="InterPro" id="IPR029044">
    <property type="entry name" value="Nucleotide-diphossugar_trans"/>
</dbReference>
<name>A0A8S3S4Y8_MYTED</name>
<dbReference type="InterPro" id="IPR027417">
    <property type="entry name" value="P-loop_NTPase"/>
</dbReference>
<dbReference type="SUPFAM" id="SSF48403">
    <property type="entry name" value="Ankyrin repeat"/>
    <property type="match status" value="1"/>
</dbReference>
<keyword evidence="13" id="KW-1185">Reference proteome</keyword>
<dbReference type="Pfam" id="PF03142">
    <property type="entry name" value="Chitin_synth_2"/>
    <property type="match status" value="1"/>
</dbReference>
<dbReference type="EC" id="2.4.1.16" evidence="2"/>
<dbReference type="Pfam" id="PF12796">
    <property type="entry name" value="Ank_2"/>
    <property type="match status" value="1"/>
</dbReference>
<dbReference type="PROSITE" id="PS50088">
    <property type="entry name" value="ANK_REPEAT"/>
    <property type="match status" value="3"/>
</dbReference>
<evidence type="ECO:0000256" key="4">
    <source>
        <dbReference type="ARBA" id="ARBA00022692"/>
    </source>
</evidence>
<dbReference type="Gene3D" id="1.25.40.20">
    <property type="entry name" value="Ankyrin repeat-containing domain"/>
    <property type="match status" value="2"/>
</dbReference>
<feature type="compositionally biased region" description="Basic and acidic residues" evidence="9">
    <location>
        <begin position="1450"/>
        <end position="1469"/>
    </location>
</feature>
<dbReference type="SMART" id="SM00248">
    <property type="entry name" value="ANK"/>
    <property type="match status" value="4"/>
</dbReference>
<feature type="transmembrane region" description="Helical" evidence="10">
    <location>
        <begin position="353"/>
        <end position="371"/>
    </location>
</feature>
<gene>
    <name evidence="12" type="ORF">MEDL_30171</name>
</gene>
<comment type="caution">
    <text evidence="12">The sequence shown here is derived from an EMBL/GenBank/DDBJ whole genome shotgun (WGS) entry which is preliminary data.</text>
</comment>
<feature type="transmembrane region" description="Helical" evidence="10">
    <location>
        <begin position="316"/>
        <end position="333"/>
    </location>
</feature>
<dbReference type="GO" id="GO:0004100">
    <property type="term" value="F:chitin synthase activity"/>
    <property type="evidence" value="ECO:0007669"/>
    <property type="project" value="UniProtKB-EC"/>
</dbReference>
<dbReference type="InterPro" id="IPR002110">
    <property type="entry name" value="Ankyrin_rpt"/>
</dbReference>
<dbReference type="InterPro" id="IPR036770">
    <property type="entry name" value="Ankyrin_rpt-contain_sf"/>
</dbReference>
<dbReference type="PROSITE" id="PS50297">
    <property type="entry name" value="ANK_REP_REGION"/>
    <property type="match status" value="3"/>
</dbReference>
<evidence type="ECO:0000256" key="9">
    <source>
        <dbReference type="SAM" id="MobiDB-lite"/>
    </source>
</evidence>
<feature type="compositionally biased region" description="Polar residues" evidence="9">
    <location>
        <begin position="1424"/>
        <end position="1439"/>
    </location>
</feature>
<dbReference type="InterPro" id="IPR004835">
    <property type="entry name" value="Chitin_synth"/>
</dbReference>
<comment type="subcellular location">
    <subcellularLocation>
        <location evidence="1">Membrane</location>
        <topology evidence="1">Multi-pass membrane protein</topology>
    </subcellularLocation>
</comment>
<feature type="compositionally biased region" description="Basic and acidic residues" evidence="9">
    <location>
        <begin position="1402"/>
        <end position="1411"/>
    </location>
</feature>
<dbReference type="EMBL" id="CAJPWZ010001483">
    <property type="protein sequence ID" value="CAG2216418.1"/>
    <property type="molecule type" value="Genomic_DNA"/>
</dbReference>
<protein>
    <recommendedName>
        <fullName evidence="2">chitin synthase</fullName>
        <ecNumber evidence="2">2.4.1.16</ecNumber>
    </recommendedName>
</protein>
<feature type="transmembrane region" description="Helical" evidence="10">
    <location>
        <begin position="292"/>
        <end position="310"/>
    </location>
</feature>
<keyword evidence="4 10" id="KW-0812">Transmembrane</keyword>
<evidence type="ECO:0000256" key="7">
    <source>
        <dbReference type="ARBA" id="ARBA00023136"/>
    </source>
</evidence>
<feature type="repeat" description="ANK" evidence="8">
    <location>
        <begin position="1178"/>
        <end position="1202"/>
    </location>
</feature>
<dbReference type="Gene3D" id="3.30.70.1390">
    <property type="entry name" value="ROC domain from the Parkinson's disease-associated leucine-rich repeat kinase 2"/>
    <property type="match status" value="1"/>
</dbReference>
<evidence type="ECO:0000256" key="1">
    <source>
        <dbReference type="ARBA" id="ARBA00004141"/>
    </source>
</evidence>
<feature type="transmembrane region" description="Helical" evidence="10">
    <location>
        <begin position="1011"/>
        <end position="1032"/>
    </location>
</feature>
<dbReference type="GO" id="GO:0016020">
    <property type="term" value="C:membrane"/>
    <property type="evidence" value="ECO:0007669"/>
    <property type="project" value="UniProtKB-SubCell"/>
</dbReference>
<keyword evidence="6 10" id="KW-1133">Transmembrane helix</keyword>
<dbReference type="GO" id="GO:0006031">
    <property type="term" value="P:chitin biosynthetic process"/>
    <property type="evidence" value="ECO:0007669"/>
    <property type="project" value="TreeGrafter"/>
</dbReference>
<keyword evidence="3 12" id="KW-0328">Glycosyltransferase</keyword>
<evidence type="ECO:0000256" key="2">
    <source>
        <dbReference type="ARBA" id="ARBA00012543"/>
    </source>
</evidence>
<feature type="transmembrane region" description="Helical" evidence="10">
    <location>
        <begin position="1052"/>
        <end position="1069"/>
    </location>
</feature>
<feature type="transmembrane region" description="Helical" evidence="10">
    <location>
        <begin position="232"/>
        <end position="252"/>
    </location>
</feature>
<dbReference type="Gene3D" id="3.90.550.10">
    <property type="entry name" value="Spore Coat Polysaccharide Biosynthesis Protein SpsA, Chain A"/>
    <property type="match status" value="1"/>
</dbReference>
<sequence length="2314" mass="263053">MTLKYKQKVEGSVSEHQILVEVSASEHQILVEVSASEHQILVEVSVSEHQILVEVSVSEHQILVEVSASEHRILVEVSASEHRILVEVSVSEHQILVEVSASEHQILVEVSVSEHQILVEVSVSEHQILVRVSASEHRILVEVSASEHQILVRVSASEHRILVEVSASEHQILVEGSLVLLFSQKELQSNNEWRSVTLLIVLFPYFASFVSKVWTSSFSTGQKWKEWPNMQSLLLGVILSIAESYMQTSLFLRYLWKIPGFLLLGVLHSGLIFSMCTTGMTITSCCRYIQHMLVLVFISCVIYCFVLLVITNRMSVQEAGITCLFLVMISIIISPSIQRRIHTTDNRGTQNSAILYIILKMLTCVFLLYILKQKNNTNELLSLRLFFETLFLPNAKSLYFCASILLSSCLCQYVKFFNVNSKSGRCVVHLPMYVSSIIVSFILVFMCSSVIHVSHITWACSIGTLSQGIEVGANNTAFYGTLAGLLIVPLLLDILNDRTIQCNDCSMYEAVLILQHLISRTFNTMETPTCNKSTDNKRRIFVCTTMHQESSLEMDKLLASIRNISDSNLLKREHIVFESHIFLDNGADGQTIKQFGLQLMSLIENQFITNNNQGVMLFTPYGIQFSWEVNKTTPLFVHLKDVSKVKAKKRWSQIMYMEYILNYRTSNFWRYSDNFPMRTPYASLLSIDTLNSPEELYETAQHDFTLLDNYCKPLVKQNEMYCVDTESTEISVADTSKNGKCSDRNESFNIIHTIKDSQQLHHEQDKFGYDNYILATDADMTFTDTSILKVLHMCESDRTVGAVCGRTYPTGIQYHPIVWLQMFEYAKDLWMNKSAQNIIGSVMCCPGCFSMFKLEAIRDVVAEYSVPVGNMEDVFTKDNGEDRWMCTLMMLKGWKLRYCSTATNTTFCPEDMTEFMKQRRRWILSDYANAVLVIRQLRTLVSTNDAFSVLFVLYLLQLFLTKLLYPGITIVTLCYGLELATGAPLIIVAPVIVAIVLAYCLMLLSRVPSTIQLVITKMLIIIFGAGTVYISVIVFKDLAYGYYNGHFEHAEGLSVGIVFGSYIYGAVLYPWDAWILLTGPVYLFFIPFMYILLPLYAICNIVDQSWGTRDKDGLTALHLATSKGNTEMFKLLIGNGIDVNLQDRDGSTALHLATSKGNTEMFNLLIGNGIDANLQDKDGSTALHLATSEGNTEMFNLLIGNGIINLQDKAGNTVLHVAAEQDPEMVKSLINNNCDPNIPNDHGKRPIEVANSNVIVRLIKDYEKTLVPGLPAEVKKFDKKSARVFSSLLEEESYRHFESRVMLAGEQGTGKTTIARHLVGKQPTKFRMSTDGIELYNGLSFMDIETNCWLGGQQDFTMEELTITRSLIQDETIKKGTFKKGISQNTLDKEDTPLPASGGPAKTHETHDSHTSDATAKWSDFGGQLSNTTSKSESLNDTFRPNHHLLNKHVNPDDELKQLSDDQPEHKEIEENRDISCRAGMHDSSHACSVSPSSRSVEDSNLSDYLINVDEPNKYDLPATQEPIDTFDDKYTHEVLSEENTSTSVPDYLHSESGFTGDVHIETVTEPVIIRKLKNSFGISKKVKEVKVSITKEKFFEKSVKVGKKLLHNKNIAPIIIWDFGGQDVFYSTHQTFLTYRAIYIIVLDGSRKLEDPCPPEQYLPGKSGQKTAKDYLLFWINTIVTYCKGSVEGFPRIIIVLTHKDKLKPNEIEQRRTELFAEIKHMFLQTPFMQHLVIEDQIFVNAQDKCDPEMAKLKNIIISESKMQPTWGEPLPKCFIPLELEFASLIKRDIPLITLEHLQKINSLQPIRSLTESELKVFLKFQHAIGKVLYFDEHRLDCHVILSPTHLIDAFKSIVTDRRFCEGDKAREELWDVMGKQGVVSKKVIQKIWKKKKYKKFYKDKDYLLDVMTHLDILVEPKRYDLDRNRIPADFYYVASMVRAKDDSGYLQSASFTTRSNAIAFQSSSLMIPPALSFRFISYCLYVWAVKTYGDTNKDMLFHRSGVFTIDSSLDMYIACEDERIVVRLVHATSNTLIMRDIASSIYECLTSALEKISQLYIRTSSDQTQTSDASFMTRICCNSPNNACVLPDNDLAHTDQIWICPSHGIEHSIHTITSWIEEKEDEKCKPGCTVTKDEFLKATPSDIHLRRLSLLYSPFEAKELAIHLGFSNRAVNVILETEDPLTSSFAILLRCRDSRMVTFNDIKEAIESIGKESIHILYMEPEKWDLVPTAEHIDRLAPLVGKNSLPFLIELGMDFNTWEQISHRQNERDLVRLNQDILEEWRFKFCRMHNLKPTLREIARAFSNIGKKYKTR</sequence>
<evidence type="ECO:0000256" key="8">
    <source>
        <dbReference type="PROSITE-ProRule" id="PRU00023"/>
    </source>
</evidence>
<proteinExistence type="predicted"/>
<dbReference type="PANTHER" id="PTHR22914:SF41">
    <property type="entry name" value="CHITIN SYNTHASE 7"/>
    <property type="match status" value="1"/>
</dbReference>
<reference evidence="12" key="1">
    <citation type="submission" date="2021-03" db="EMBL/GenBank/DDBJ databases">
        <authorList>
            <person name="Bekaert M."/>
        </authorList>
    </citation>
    <scope>NUCLEOTIDE SEQUENCE</scope>
</reference>
<evidence type="ECO:0000313" key="12">
    <source>
        <dbReference type="EMBL" id="CAG2216418.1"/>
    </source>
</evidence>
<dbReference type="OrthoDB" id="370884at2759"/>
<dbReference type="Pfam" id="PF08477">
    <property type="entry name" value="Roc"/>
    <property type="match status" value="1"/>
</dbReference>
<evidence type="ECO:0000256" key="3">
    <source>
        <dbReference type="ARBA" id="ARBA00022676"/>
    </source>
</evidence>
<accession>A0A8S3S4Y8</accession>
<feature type="repeat" description="ANK" evidence="8">
    <location>
        <begin position="1112"/>
        <end position="1144"/>
    </location>
</feature>
<feature type="transmembrane region" description="Helical" evidence="10">
    <location>
        <begin position="946"/>
        <end position="965"/>
    </location>
</feature>
<dbReference type="Proteomes" id="UP000683360">
    <property type="component" value="Unassembled WGS sequence"/>
</dbReference>
<dbReference type="Pfam" id="PF16095">
    <property type="entry name" value="COR-A"/>
    <property type="match status" value="1"/>
</dbReference>
<dbReference type="Gene3D" id="3.40.50.300">
    <property type="entry name" value="P-loop containing nucleotide triphosphate hydrolases"/>
    <property type="match status" value="1"/>
</dbReference>
<feature type="transmembrane region" description="Helical" evidence="10">
    <location>
        <begin position="476"/>
        <end position="495"/>
    </location>
</feature>
<keyword evidence="8" id="KW-0040">ANK repeat</keyword>
<feature type="transmembrane region" description="Helical" evidence="10">
    <location>
        <begin position="430"/>
        <end position="456"/>
    </location>
</feature>
<dbReference type="InterPro" id="IPR032171">
    <property type="entry name" value="COR-A"/>
</dbReference>
<feature type="region of interest" description="Disordered" evidence="9">
    <location>
        <begin position="1384"/>
        <end position="1469"/>
    </location>
</feature>
<dbReference type="GO" id="GO:0071944">
    <property type="term" value="C:cell periphery"/>
    <property type="evidence" value="ECO:0007669"/>
    <property type="project" value="TreeGrafter"/>
</dbReference>
<feature type="repeat" description="ANK" evidence="8">
    <location>
        <begin position="1145"/>
        <end position="1177"/>
    </location>
</feature>
<feature type="transmembrane region" description="Helical" evidence="10">
    <location>
        <begin position="258"/>
        <end position="280"/>
    </location>
</feature>
<keyword evidence="12" id="KW-0808">Transferase</keyword>
<dbReference type="SUPFAM" id="SSF52540">
    <property type="entry name" value="P-loop containing nucleoside triphosphate hydrolases"/>
    <property type="match status" value="1"/>
</dbReference>
<evidence type="ECO:0000313" key="13">
    <source>
        <dbReference type="Proteomes" id="UP000683360"/>
    </source>
</evidence>
<evidence type="ECO:0000259" key="11">
    <source>
        <dbReference type="Pfam" id="PF16095"/>
    </source>
</evidence>
<dbReference type="Pfam" id="PF13857">
    <property type="entry name" value="Ank_5"/>
    <property type="match status" value="1"/>
</dbReference>
<feature type="transmembrane region" description="Helical" evidence="10">
    <location>
        <begin position="985"/>
        <end position="1004"/>
    </location>
</feature>
<organism evidence="12 13">
    <name type="scientific">Mytilus edulis</name>
    <name type="common">Blue mussel</name>
    <dbReference type="NCBI Taxonomy" id="6550"/>
    <lineage>
        <taxon>Eukaryota</taxon>
        <taxon>Metazoa</taxon>
        <taxon>Spiralia</taxon>
        <taxon>Lophotrochozoa</taxon>
        <taxon>Mollusca</taxon>
        <taxon>Bivalvia</taxon>
        <taxon>Autobranchia</taxon>
        <taxon>Pteriomorphia</taxon>
        <taxon>Mytilida</taxon>
        <taxon>Mytiloidea</taxon>
        <taxon>Mytilidae</taxon>
        <taxon>Mytilinae</taxon>
        <taxon>Mytilus</taxon>
    </lineage>
</organism>
<feature type="domain" description="COR" evidence="11">
    <location>
        <begin position="1780"/>
        <end position="1917"/>
    </location>
</feature>
<keyword evidence="7 10" id="KW-0472">Membrane</keyword>
<feature type="transmembrane region" description="Helical" evidence="10">
    <location>
        <begin position="193"/>
        <end position="211"/>
    </location>
</feature>
<evidence type="ECO:0000256" key="10">
    <source>
        <dbReference type="SAM" id="Phobius"/>
    </source>
</evidence>